<feature type="region of interest" description="Disordered" evidence="1">
    <location>
        <begin position="121"/>
        <end position="140"/>
    </location>
</feature>
<feature type="region of interest" description="Disordered" evidence="1">
    <location>
        <begin position="1"/>
        <end position="72"/>
    </location>
</feature>
<accession>A0A1E4TVW7</accession>
<protein>
    <submittedName>
        <fullName evidence="2">Uncharacterized protein</fullName>
    </submittedName>
</protein>
<dbReference type="OrthoDB" id="3980901at2759"/>
<name>A0A1E4TVW7_PACTA</name>
<dbReference type="AlphaFoldDB" id="A0A1E4TVW7"/>
<evidence type="ECO:0000313" key="3">
    <source>
        <dbReference type="Proteomes" id="UP000094236"/>
    </source>
</evidence>
<dbReference type="EMBL" id="KV454013">
    <property type="protein sequence ID" value="ODV95877.1"/>
    <property type="molecule type" value="Genomic_DNA"/>
</dbReference>
<reference evidence="3" key="1">
    <citation type="submission" date="2016-05" db="EMBL/GenBank/DDBJ databases">
        <title>Comparative genomics of biotechnologically important yeasts.</title>
        <authorList>
            <consortium name="DOE Joint Genome Institute"/>
            <person name="Riley R."/>
            <person name="Haridas S."/>
            <person name="Wolfe K.H."/>
            <person name="Lopes M.R."/>
            <person name="Hittinger C.T."/>
            <person name="Goker M."/>
            <person name="Salamov A."/>
            <person name="Wisecaver J."/>
            <person name="Long T.M."/>
            <person name="Aerts A.L."/>
            <person name="Barry K."/>
            <person name="Choi C."/>
            <person name="Clum A."/>
            <person name="Coughlan A.Y."/>
            <person name="Deshpande S."/>
            <person name="Douglass A.P."/>
            <person name="Hanson S.J."/>
            <person name="Klenk H.-P."/>
            <person name="Labutti K."/>
            <person name="Lapidus A."/>
            <person name="Lindquist E."/>
            <person name="Lipzen A."/>
            <person name="Meier-Kolthoff J.P."/>
            <person name="Ohm R.A."/>
            <person name="Otillar R.P."/>
            <person name="Pangilinan J."/>
            <person name="Peng Y."/>
            <person name="Rokas A."/>
            <person name="Rosa C.A."/>
            <person name="Scheuner C."/>
            <person name="Sibirny A.A."/>
            <person name="Slot J.C."/>
            <person name="Stielow J.B."/>
            <person name="Sun H."/>
            <person name="Kurtzman C.P."/>
            <person name="Blackwell M."/>
            <person name="Grigoriev I.V."/>
            <person name="Jeffries T.W."/>
        </authorList>
    </citation>
    <scope>NUCLEOTIDE SEQUENCE [LARGE SCALE GENOMIC DNA]</scope>
    <source>
        <strain evidence="3">NRRL Y-2460</strain>
    </source>
</reference>
<dbReference type="Proteomes" id="UP000094236">
    <property type="component" value="Unassembled WGS sequence"/>
</dbReference>
<keyword evidence="3" id="KW-1185">Reference proteome</keyword>
<organism evidence="2 3">
    <name type="scientific">Pachysolen tannophilus NRRL Y-2460</name>
    <dbReference type="NCBI Taxonomy" id="669874"/>
    <lineage>
        <taxon>Eukaryota</taxon>
        <taxon>Fungi</taxon>
        <taxon>Dikarya</taxon>
        <taxon>Ascomycota</taxon>
        <taxon>Saccharomycotina</taxon>
        <taxon>Pichiomycetes</taxon>
        <taxon>Pachysolenaceae</taxon>
        <taxon>Pachysolen</taxon>
    </lineage>
</organism>
<proteinExistence type="predicted"/>
<sequence length="262" mass="30141">MSQQSRRTSPTKLSRSSTPLQVKNDSNNILRKTNSPKKNQLCTENFSSQASLISPTRTSPVRKLTSRSSSPLKTIHNRNTNFKIYQDDTDYREEILALQETQLKKVDKPEMMLLTPEQEMNKENENKNENTTPTKSPVVGLNKLNNQRIPLSNLDIKLYPGFVQSSKNSSKSTGGNNVLRPKMQLLTSYRPYAIQVKNLPSFVTPPRSKKFKKIDYRFNSKGHILKKVNRSLSFDNRVFKPFIDDAADLKKKLEFKIYDDQL</sequence>
<feature type="compositionally biased region" description="Polar residues" evidence="1">
    <location>
        <begin position="1"/>
        <end position="59"/>
    </location>
</feature>
<evidence type="ECO:0000313" key="2">
    <source>
        <dbReference type="EMBL" id="ODV95877.1"/>
    </source>
</evidence>
<gene>
    <name evidence="2" type="ORF">PACTADRAFT_75089</name>
</gene>
<evidence type="ECO:0000256" key="1">
    <source>
        <dbReference type="SAM" id="MobiDB-lite"/>
    </source>
</evidence>